<sequence>MIRGIHHPSLTTDDLDALLPFYSDLLGFEVISSFGWETGSDLSELAGNITGVTGSTARSALLKAGNAYLEIFEYTLPLSARSDTPALSNKGIAHICFDSDDVKADHARLSASGVTFNSEPFDVGPMRVCYCQDPDGNFVELQQITDPQSGLCLPGYEA</sequence>
<organism evidence="3 4">
    <name type="scientific">Celeribacter baekdonensis</name>
    <dbReference type="NCBI Taxonomy" id="875171"/>
    <lineage>
        <taxon>Bacteria</taxon>
        <taxon>Pseudomonadati</taxon>
        <taxon>Pseudomonadota</taxon>
        <taxon>Alphaproteobacteria</taxon>
        <taxon>Rhodobacterales</taxon>
        <taxon>Roseobacteraceae</taxon>
        <taxon>Celeribacter</taxon>
    </lineage>
</organism>
<dbReference type="PANTHER" id="PTHR43048:SF6">
    <property type="entry name" value="BLR8189 PROTEIN"/>
    <property type="match status" value="1"/>
</dbReference>
<dbReference type="SUPFAM" id="SSF54593">
    <property type="entry name" value="Glyoxalase/Bleomycin resistance protein/Dihydroxybiphenyl dioxygenase"/>
    <property type="match status" value="1"/>
</dbReference>
<dbReference type="InterPro" id="IPR051785">
    <property type="entry name" value="MMCE/EMCE_epimerase"/>
</dbReference>
<dbReference type="GO" id="GO:0004493">
    <property type="term" value="F:methylmalonyl-CoA epimerase activity"/>
    <property type="evidence" value="ECO:0007669"/>
    <property type="project" value="TreeGrafter"/>
</dbReference>
<dbReference type="InterPro" id="IPR037523">
    <property type="entry name" value="VOC_core"/>
</dbReference>
<dbReference type="KEGG" id="cbak:DA792_13700"/>
<protein>
    <submittedName>
        <fullName evidence="3">Glyoxalase/bleomycin resistance/dioxygenase family protein</fullName>
    </submittedName>
</protein>
<evidence type="ECO:0000256" key="1">
    <source>
        <dbReference type="ARBA" id="ARBA00022723"/>
    </source>
</evidence>
<dbReference type="InterPro" id="IPR004360">
    <property type="entry name" value="Glyas_Fos-R_dOase_dom"/>
</dbReference>
<dbReference type="PROSITE" id="PS51819">
    <property type="entry name" value="VOC"/>
    <property type="match status" value="1"/>
</dbReference>
<keyword evidence="3" id="KW-0560">Oxidoreductase</keyword>
<evidence type="ECO:0000313" key="3">
    <source>
        <dbReference type="EMBL" id="AVW92000.1"/>
    </source>
</evidence>
<feature type="domain" description="VOC" evidence="2">
    <location>
        <begin position="4"/>
        <end position="144"/>
    </location>
</feature>
<accession>A0A2R4M466</accession>
<dbReference type="AlphaFoldDB" id="A0A2R4M466"/>
<dbReference type="Proteomes" id="UP000241447">
    <property type="component" value="Chromosome"/>
</dbReference>
<dbReference type="Pfam" id="PF00903">
    <property type="entry name" value="Glyoxalase"/>
    <property type="match status" value="1"/>
</dbReference>
<dbReference type="OrthoDB" id="4725692at2"/>
<dbReference type="InterPro" id="IPR029068">
    <property type="entry name" value="Glyas_Bleomycin-R_OHBP_Dase"/>
</dbReference>
<gene>
    <name evidence="3" type="ORF">DA792_13700</name>
</gene>
<dbReference type="GO" id="GO:0051213">
    <property type="term" value="F:dioxygenase activity"/>
    <property type="evidence" value="ECO:0007669"/>
    <property type="project" value="UniProtKB-KW"/>
</dbReference>
<keyword evidence="1" id="KW-0479">Metal-binding</keyword>
<name>A0A2R4M466_9RHOB</name>
<evidence type="ECO:0000313" key="4">
    <source>
        <dbReference type="Proteomes" id="UP000241447"/>
    </source>
</evidence>
<dbReference type="Gene3D" id="3.10.180.10">
    <property type="entry name" value="2,3-Dihydroxybiphenyl 1,2-Dioxygenase, domain 1"/>
    <property type="match status" value="1"/>
</dbReference>
<proteinExistence type="predicted"/>
<dbReference type="PANTHER" id="PTHR43048">
    <property type="entry name" value="METHYLMALONYL-COA EPIMERASE"/>
    <property type="match status" value="1"/>
</dbReference>
<reference evidence="3 4" key="1">
    <citation type="submission" date="2018-03" db="EMBL/GenBank/DDBJ databases">
        <title>The Complete Genome of Celeribacter baekdonensis strain LH4, a Thiosulfate-Oxidizing Alphaproteobacterium Isolated from Gulf of Mexico Continental Slope Sediments.</title>
        <authorList>
            <person name="Flood B.E."/>
            <person name="Bailey J.V."/>
            <person name="Leprich D."/>
        </authorList>
    </citation>
    <scope>NUCLEOTIDE SEQUENCE [LARGE SCALE GENOMIC DNA]</scope>
    <source>
        <strain evidence="3 4">LH4</strain>
    </source>
</reference>
<keyword evidence="3" id="KW-0223">Dioxygenase</keyword>
<dbReference type="EMBL" id="CP028475">
    <property type="protein sequence ID" value="AVW92000.1"/>
    <property type="molecule type" value="Genomic_DNA"/>
</dbReference>
<dbReference type="GO" id="GO:0046491">
    <property type="term" value="P:L-methylmalonyl-CoA metabolic process"/>
    <property type="evidence" value="ECO:0007669"/>
    <property type="project" value="TreeGrafter"/>
</dbReference>
<evidence type="ECO:0000259" key="2">
    <source>
        <dbReference type="PROSITE" id="PS51819"/>
    </source>
</evidence>
<dbReference type="GO" id="GO:0046872">
    <property type="term" value="F:metal ion binding"/>
    <property type="evidence" value="ECO:0007669"/>
    <property type="project" value="UniProtKB-KW"/>
</dbReference>
<dbReference type="RefSeq" id="WP_107720419.1">
    <property type="nucleotide sequence ID" value="NZ_CP028475.1"/>
</dbReference>